<organism evidence="4 5">
    <name type="scientific">Chilo suppressalis</name>
    <name type="common">Asiatic rice borer moth</name>
    <dbReference type="NCBI Taxonomy" id="168631"/>
    <lineage>
        <taxon>Eukaryota</taxon>
        <taxon>Metazoa</taxon>
        <taxon>Ecdysozoa</taxon>
        <taxon>Arthropoda</taxon>
        <taxon>Hexapoda</taxon>
        <taxon>Insecta</taxon>
        <taxon>Pterygota</taxon>
        <taxon>Neoptera</taxon>
        <taxon>Endopterygota</taxon>
        <taxon>Lepidoptera</taxon>
        <taxon>Glossata</taxon>
        <taxon>Ditrysia</taxon>
        <taxon>Pyraloidea</taxon>
        <taxon>Crambidae</taxon>
        <taxon>Crambinae</taxon>
        <taxon>Chilo</taxon>
    </lineage>
</organism>
<feature type="domain" description="Myb-like" evidence="2">
    <location>
        <begin position="1"/>
        <end position="56"/>
    </location>
</feature>
<dbReference type="PANTHER" id="PTHR12243">
    <property type="entry name" value="MADF DOMAIN TRANSCRIPTION FACTOR"/>
    <property type="match status" value="1"/>
</dbReference>
<protein>
    <recommendedName>
        <fullName evidence="6">MADF domain-containing protein</fullName>
    </recommendedName>
</protein>
<dbReference type="PROSITE" id="PS51029">
    <property type="entry name" value="MADF"/>
    <property type="match status" value="1"/>
</dbReference>
<gene>
    <name evidence="4" type="ORF">CHILSU_LOCUS2221</name>
</gene>
<evidence type="ECO:0000256" key="1">
    <source>
        <dbReference type="SAM" id="MobiDB-lite"/>
    </source>
</evidence>
<dbReference type="Pfam" id="PF10545">
    <property type="entry name" value="MADF_DNA_bdg"/>
    <property type="match status" value="1"/>
</dbReference>
<dbReference type="InterPro" id="IPR039353">
    <property type="entry name" value="TF_Adf1"/>
</dbReference>
<dbReference type="InterPro" id="IPR001005">
    <property type="entry name" value="SANT/Myb"/>
</dbReference>
<evidence type="ECO:0000259" key="2">
    <source>
        <dbReference type="PROSITE" id="PS50090"/>
    </source>
</evidence>
<proteinExistence type="predicted"/>
<feature type="region of interest" description="Disordered" evidence="1">
    <location>
        <begin position="136"/>
        <end position="212"/>
    </location>
</feature>
<name>A0ABN8AYH3_CHISP</name>
<feature type="compositionally biased region" description="Polar residues" evidence="1">
    <location>
        <begin position="137"/>
        <end position="164"/>
    </location>
</feature>
<evidence type="ECO:0000313" key="4">
    <source>
        <dbReference type="EMBL" id="CAH0399090.1"/>
    </source>
</evidence>
<dbReference type="PANTHER" id="PTHR12243:SF67">
    <property type="entry name" value="COREPRESSOR OF PANGOLIN, ISOFORM A-RELATED"/>
    <property type="match status" value="1"/>
</dbReference>
<feature type="region of interest" description="Disordered" evidence="1">
    <location>
        <begin position="99"/>
        <end position="122"/>
    </location>
</feature>
<feature type="compositionally biased region" description="Low complexity" evidence="1">
    <location>
        <begin position="175"/>
        <end position="194"/>
    </location>
</feature>
<dbReference type="InterPro" id="IPR006578">
    <property type="entry name" value="MADF-dom"/>
</dbReference>
<evidence type="ECO:0000313" key="5">
    <source>
        <dbReference type="Proteomes" id="UP001153292"/>
    </source>
</evidence>
<evidence type="ECO:0008006" key="6">
    <source>
        <dbReference type="Google" id="ProtNLM"/>
    </source>
</evidence>
<dbReference type="EMBL" id="OU963906">
    <property type="protein sequence ID" value="CAH0399090.1"/>
    <property type="molecule type" value="Genomic_DNA"/>
</dbReference>
<dbReference type="SMART" id="SM00595">
    <property type="entry name" value="MADF"/>
    <property type="match status" value="1"/>
</dbReference>
<dbReference type="PROSITE" id="PS50090">
    <property type="entry name" value="MYB_LIKE"/>
    <property type="match status" value="1"/>
</dbReference>
<evidence type="ECO:0000259" key="3">
    <source>
        <dbReference type="PROSITE" id="PS51029"/>
    </source>
</evidence>
<sequence length="388" mass="43466">MEDEVLIELVRENHVLYDLSHAKYMDTKYKNNLWNKIGTQMNVDGSTCKTRWNNIRDNYRKSLKKTESKSGQKKTNVKLYKYYEQLHFLKKYFNERPTVQSVEPEKENSDSETNEPRNTVSISPDIPIVASHEASIPSPSYVSTPSPQCVRTPTPSPSHVSTASPLYVRTPTPSPSHVSTPSPPSLASLSTTSTLRKRKGSTKCTPKPSSASSLMEYVLQKNQEKAERVEHPVDAFLNGIAPTLKNLNQYYLNLAKTEIFTTVQKYEMKMMTEQNVPLYPRDIATEPKNINLTSQSILDSTGLANIVVSYPRDIATEPTNINLTSQSILDSTGLANIVVSYPRDIATEPTNINLTSQSILDSTGLANIVDPTQHSDVQQFVMNSTFNE</sequence>
<keyword evidence="5" id="KW-1185">Reference proteome</keyword>
<feature type="domain" description="MADF" evidence="3">
    <location>
        <begin position="5"/>
        <end position="94"/>
    </location>
</feature>
<feature type="compositionally biased region" description="Polar residues" evidence="1">
    <location>
        <begin position="202"/>
        <end position="212"/>
    </location>
</feature>
<dbReference type="Proteomes" id="UP001153292">
    <property type="component" value="Chromosome 13"/>
</dbReference>
<reference evidence="4" key="1">
    <citation type="submission" date="2021-12" db="EMBL/GenBank/DDBJ databases">
        <authorList>
            <person name="King R."/>
        </authorList>
    </citation>
    <scope>NUCLEOTIDE SEQUENCE</scope>
</reference>
<accession>A0ABN8AYH3</accession>